<keyword evidence="3" id="KW-1185">Reference proteome</keyword>
<name>A0A6A6H0R2_VIRVR</name>
<protein>
    <recommendedName>
        <fullName evidence="1">O-methyltransferase dimerisation domain-containing protein</fullName>
    </recommendedName>
</protein>
<dbReference type="Gene3D" id="1.10.10.10">
    <property type="entry name" value="Winged helix-like DNA-binding domain superfamily/Winged helix DNA-binding domain"/>
    <property type="match status" value="1"/>
</dbReference>
<dbReference type="InterPro" id="IPR012967">
    <property type="entry name" value="COMT_dimerisation"/>
</dbReference>
<organism evidence="2 3">
    <name type="scientific">Viridothelium virens</name>
    <name type="common">Speckled blister lichen</name>
    <name type="synonym">Trypethelium virens</name>
    <dbReference type="NCBI Taxonomy" id="1048519"/>
    <lineage>
        <taxon>Eukaryota</taxon>
        <taxon>Fungi</taxon>
        <taxon>Dikarya</taxon>
        <taxon>Ascomycota</taxon>
        <taxon>Pezizomycotina</taxon>
        <taxon>Dothideomycetes</taxon>
        <taxon>Dothideomycetes incertae sedis</taxon>
        <taxon>Trypetheliales</taxon>
        <taxon>Trypetheliaceae</taxon>
        <taxon>Viridothelium</taxon>
    </lineage>
</organism>
<dbReference type="OrthoDB" id="5430282at2759"/>
<feature type="domain" description="O-methyltransferase dimerisation" evidence="1">
    <location>
        <begin position="16"/>
        <end position="80"/>
    </location>
</feature>
<dbReference type="InterPro" id="IPR036388">
    <property type="entry name" value="WH-like_DNA-bd_sf"/>
</dbReference>
<evidence type="ECO:0000259" key="1">
    <source>
        <dbReference type="Pfam" id="PF08100"/>
    </source>
</evidence>
<dbReference type="Pfam" id="PF08100">
    <property type="entry name" value="Dimerisation"/>
    <property type="match status" value="1"/>
</dbReference>
<evidence type="ECO:0000313" key="2">
    <source>
        <dbReference type="EMBL" id="KAF2231479.1"/>
    </source>
</evidence>
<dbReference type="Proteomes" id="UP000800092">
    <property type="component" value="Unassembled WGS sequence"/>
</dbReference>
<evidence type="ECO:0000313" key="3">
    <source>
        <dbReference type="Proteomes" id="UP000800092"/>
    </source>
</evidence>
<dbReference type="EMBL" id="ML991826">
    <property type="protein sequence ID" value="KAF2231479.1"/>
    <property type="molecule type" value="Genomic_DNA"/>
</dbReference>
<dbReference type="GO" id="GO:0046983">
    <property type="term" value="F:protein dimerization activity"/>
    <property type="evidence" value="ECO:0007669"/>
    <property type="project" value="InterPro"/>
</dbReference>
<dbReference type="InterPro" id="IPR036390">
    <property type="entry name" value="WH_DNA-bd_sf"/>
</dbReference>
<proteinExistence type="predicted"/>
<gene>
    <name evidence="2" type="ORF">EV356DRAFT_506863</name>
</gene>
<accession>A0A6A6H0R2</accession>
<sequence>MYFPAEQHTRQTERLMCVKVADDLNLFQLLAEKPSTAHELARLSGAQDGLVLRIMRVLVATGFAAQAGHHRYAATPATRNMTLPSVQAGVRLKYSKTFTRSIFYLSTP</sequence>
<reference evidence="2" key="1">
    <citation type="journal article" date="2020" name="Stud. Mycol.">
        <title>101 Dothideomycetes genomes: a test case for predicting lifestyles and emergence of pathogens.</title>
        <authorList>
            <person name="Haridas S."/>
            <person name="Albert R."/>
            <person name="Binder M."/>
            <person name="Bloem J."/>
            <person name="Labutti K."/>
            <person name="Salamov A."/>
            <person name="Andreopoulos B."/>
            <person name="Baker S."/>
            <person name="Barry K."/>
            <person name="Bills G."/>
            <person name="Bluhm B."/>
            <person name="Cannon C."/>
            <person name="Castanera R."/>
            <person name="Culley D."/>
            <person name="Daum C."/>
            <person name="Ezra D."/>
            <person name="Gonzalez J."/>
            <person name="Henrissat B."/>
            <person name="Kuo A."/>
            <person name="Liang C."/>
            <person name="Lipzen A."/>
            <person name="Lutzoni F."/>
            <person name="Magnuson J."/>
            <person name="Mondo S."/>
            <person name="Nolan M."/>
            <person name="Ohm R."/>
            <person name="Pangilinan J."/>
            <person name="Park H.-J."/>
            <person name="Ramirez L."/>
            <person name="Alfaro M."/>
            <person name="Sun H."/>
            <person name="Tritt A."/>
            <person name="Yoshinaga Y."/>
            <person name="Zwiers L.-H."/>
            <person name="Turgeon B."/>
            <person name="Goodwin S."/>
            <person name="Spatafora J."/>
            <person name="Crous P."/>
            <person name="Grigoriev I."/>
        </authorList>
    </citation>
    <scope>NUCLEOTIDE SEQUENCE</scope>
    <source>
        <strain evidence="2">Tuck. ex Michener</strain>
    </source>
</reference>
<dbReference type="SUPFAM" id="SSF46785">
    <property type="entry name" value="Winged helix' DNA-binding domain"/>
    <property type="match status" value="1"/>
</dbReference>
<dbReference type="AlphaFoldDB" id="A0A6A6H0R2"/>